<dbReference type="SUPFAM" id="SSF56112">
    <property type="entry name" value="Protein kinase-like (PK-like)"/>
    <property type="match status" value="2"/>
</dbReference>
<dbReference type="PANTHER" id="PTHR47982">
    <property type="entry name" value="PROLINE-RICH RECEPTOR-LIKE PROTEIN KINASE PERK4"/>
    <property type="match status" value="1"/>
</dbReference>
<dbReference type="InterPro" id="IPR011009">
    <property type="entry name" value="Kinase-like_dom_sf"/>
</dbReference>
<dbReference type="GO" id="GO:0005886">
    <property type="term" value="C:plasma membrane"/>
    <property type="evidence" value="ECO:0007669"/>
    <property type="project" value="UniProtKB-SubCell"/>
</dbReference>
<proteinExistence type="predicted"/>
<evidence type="ECO:0000256" key="10">
    <source>
        <dbReference type="ARBA" id="ARBA00022840"/>
    </source>
</evidence>
<feature type="compositionally biased region" description="Low complexity" evidence="17">
    <location>
        <begin position="140"/>
        <end position="156"/>
    </location>
</feature>
<dbReference type="InterPro" id="IPR001245">
    <property type="entry name" value="Ser-Thr/Tyr_kinase_cat_dom"/>
</dbReference>
<feature type="transmembrane region" description="Helical" evidence="18">
    <location>
        <begin position="157"/>
        <end position="186"/>
    </location>
</feature>
<dbReference type="Pfam" id="PF07714">
    <property type="entry name" value="PK_Tyr_Ser-Thr"/>
    <property type="match status" value="1"/>
</dbReference>
<dbReference type="EC" id="2.7.11.1" evidence="2"/>
<comment type="caution">
    <text evidence="20">The sequence shown here is derived from an EMBL/GenBank/DDBJ whole genome shotgun (WGS) entry which is preliminary data.</text>
</comment>
<dbReference type="FunFam" id="1.10.510.10:FF:000239">
    <property type="entry name" value="Proline-rich receptor-like protein kinase PERK1"/>
    <property type="match status" value="1"/>
</dbReference>
<keyword evidence="10 16" id="KW-0067">ATP-binding</keyword>
<comment type="subcellular location">
    <subcellularLocation>
        <location evidence="1">Cell membrane</location>
        <topology evidence="1">Single-pass membrane protein</topology>
    </subcellularLocation>
</comment>
<feature type="compositionally biased region" description="Low complexity" evidence="17">
    <location>
        <begin position="1"/>
        <end position="13"/>
    </location>
</feature>
<feature type="compositionally biased region" description="Low complexity" evidence="17">
    <location>
        <begin position="808"/>
        <end position="820"/>
    </location>
</feature>
<keyword evidence="5" id="KW-0597">Phosphoprotein</keyword>
<feature type="region of interest" description="Disordered" evidence="17">
    <location>
        <begin position="688"/>
        <end position="750"/>
    </location>
</feature>
<evidence type="ECO:0000256" key="3">
    <source>
        <dbReference type="ARBA" id="ARBA00022475"/>
    </source>
</evidence>
<evidence type="ECO:0000256" key="8">
    <source>
        <dbReference type="ARBA" id="ARBA00022741"/>
    </source>
</evidence>
<dbReference type="PROSITE" id="PS00108">
    <property type="entry name" value="PROTEIN_KINASE_ST"/>
    <property type="match status" value="1"/>
</dbReference>
<dbReference type="PROSITE" id="PS50011">
    <property type="entry name" value="PROTEIN_KINASE_DOM"/>
    <property type="match status" value="1"/>
</dbReference>
<dbReference type="SMART" id="SM00220">
    <property type="entry name" value="S_TKc"/>
    <property type="match status" value="1"/>
</dbReference>
<keyword evidence="4" id="KW-0723">Serine/threonine-protein kinase</keyword>
<dbReference type="OrthoDB" id="4062651at2759"/>
<keyword evidence="12 18" id="KW-0472">Membrane</keyword>
<feature type="region of interest" description="Disordered" evidence="17">
    <location>
        <begin position="1623"/>
        <end position="1696"/>
    </location>
</feature>
<dbReference type="Proteomes" id="UP000886595">
    <property type="component" value="Unassembled WGS sequence"/>
</dbReference>
<feature type="compositionally biased region" description="Pro residues" evidence="17">
    <location>
        <begin position="1537"/>
        <end position="1592"/>
    </location>
</feature>
<feature type="compositionally biased region" description="Pro residues" evidence="17">
    <location>
        <begin position="1132"/>
        <end position="1180"/>
    </location>
</feature>
<feature type="compositionally biased region" description="Pro residues" evidence="17">
    <location>
        <begin position="827"/>
        <end position="845"/>
    </location>
</feature>
<protein>
    <recommendedName>
        <fullName evidence="2">non-specific serine/threonine protein kinase</fullName>
        <ecNumber evidence="2">2.7.11.1</ecNumber>
    </recommendedName>
</protein>
<comment type="catalytic activity">
    <reaction evidence="14">
        <text>L-threonyl-[protein] + ATP = O-phospho-L-threonyl-[protein] + ADP + H(+)</text>
        <dbReference type="Rhea" id="RHEA:46608"/>
        <dbReference type="Rhea" id="RHEA-COMP:11060"/>
        <dbReference type="Rhea" id="RHEA-COMP:11605"/>
        <dbReference type="ChEBI" id="CHEBI:15378"/>
        <dbReference type="ChEBI" id="CHEBI:30013"/>
        <dbReference type="ChEBI" id="CHEBI:30616"/>
        <dbReference type="ChEBI" id="CHEBI:61977"/>
        <dbReference type="ChEBI" id="CHEBI:456216"/>
        <dbReference type="EC" id="2.7.11.1"/>
    </reaction>
</comment>
<feature type="region of interest" description="Disordered" evidence="17">
    <location>
        <begin position="1"/>
        <end position="156"/>
    </location>
</feature>
<evidence type="ECO:0000256" key="2">
    <source>
        <dbReference type="ARBA" id="ARBA00012513"/>
    </source>
</evidence>
<feature type="compositionally biased region" description="Pro residues" evidence="17">
    <location>
        <begin position="23"/>
        <end position="91"/>
    </location>
</feature>
<dbReference type="PRINTS" id="PR01217">
    <property type="entry name" value="PRICHEXTENSN"/>
</dbReference>
<dbReference type="FunFam" id="3.30.200.20:FF:000207">
    <property type="entry name" value="proline-rich receptor-like protein kinase PERK1"/>
    <property type="match status" value="1"/>
</dbReference>
<organism evidence="20 21">
    <name type="scientific">Brassica carinata</name>
    <name type="common">Ethiopian mustard</name>
    <name type="synonym">Abyssinian cabbage</name>
    <dbReference type="NCBI Taxonomy" id="52824"/>
    <lineage>
        <taxon>Eukaryota</taxon>
        <taxon>Viridiplantae</taxon>
        <taxon>Streptophyta</taxon>
        <taxon>Embryophyta</taxon>
        <taxon>Tracheophyta</taxon>
        <taxon>Spermatophyta</taxon>
        <taxon>Magnoliopsida</taxon>
        <taxon>eudicotyledons</taxon>
        <taxon>Gunneridae</taxon>
        <taxon>Pentapetalae</taxon>
        <taxon>rosids</taxon>
        <taxon>malvids</taxon>
        <taxon>Brassicales</taxon>
        <taxon>Brassicaceae</taxon>
        <taxon>Brassiceae</taxon>
        <taxon>Brassica</taxon>
    </lineage>
</organism>
<feature type="compositionally biased region" description="Pro residues" evidence="17">
    <location>
        <begin position="700"/>
        <end position="747"/>
    </location>
</feature>
<sequence>MSSSPSPATNPSPYLAGNSTTTSPPPTSTPSSPPPPSVPPPTLTTRPTPPGSLTPPPESSPSAPRPGRGPPSPRSGPPRTPPSPSPPAPPPHRGHPSPRSGPSRTPPFPSPPAPPPHRGHPSPPSPSPLAPPPHRDHPSPRLGPSRTPSSPSPLSSYSVGISAGVVVGLAIGGVALLVILGLIFLLRKKKGRRDYVAAYYAPPPPPSRPKAGPPYGGLQQHWRQQPPSDHVVTSLPPPQPKPPSPSPPPPPPPPPPPFMSRSSSGSSEYYDLPPPSPVLVLGFSKSTFTYEELAIATNGFSEANLLGKGGFGYVHKGILPSGKAVAVKQLKVGSGQGEREIQAEVEIISRVHHRHLVSLVGYCMAGGKRLLVYEYVPNNNLEFHLHGKERPTMEWSTRLKIALGSAKGLSYLHEDCIPNIMHRDIKAANILMDFKFEAKVADFGLAKLVSDTNTHLSTRVMGTFGYVAPEYAASGKLTEKSDVFSFGVVLLELITGRPPVDANNAYVDDSLVDWARPLLNRASEQGEFEGLVDTKMNNEYDTEEMARMIACAAACLHHSACRRPRMSQIVRALEGNILLSDLNEGMRPGHSTVCSSYGGSTDYDSSQYNDGMKKLRKALETQEYNTTDEYSNTSSDYGLYPSCSSSDGETTREMELGEIKRTSQDRTKNVLGAFSGDYSANLSTRKIHNHQSSSHHTPSSPLPPSPPRSSPSPPSVPPPSPTTRPTPPGSSPPPPDPSPPAPPPPPRSTLEASISRLKTTVSSSKSTFPVSAVFFFRLSLICLARKKKRRRRDYEADYYTPPPPPSAGAPNGGQQQQPPSDHVVASLPPPPKPPSQPSPPPPPPFISSRGSSKYLDLPIHPPPSRSLGLDFFKSTFTYEELAIATNGFSESNLLGQSRLGSVHKDRESFMQRLRSLAEFTTGIWCLLSVIASPMRKDCLSVSMFLTTVSSFTSTVADFGLTKMRLIQTLMYLRVMGTYGCLAHEYADKSDVFSFGVVLLELITGVDLSMQTMTMLTGHDRCLTGHLSKESLRRNILLSDLNEGMRPGHSTVCSSYGGSTDYDSSQYNDGMKKLRKALETQEYNTTDEYSNTSSDYGLPNQNVLGAFSGDYSANLSTRKIHNHQSSSHHTPSSPLPPSPPRSSPSPPSVPPPSPTTRPTPPGSSPPPPDPSPPAPPPPPPRSTLEALHLQAQDHRLILKIYIPLSLICLARKKKRRRRDYEADYYTPPPPPSAGAPNGGQQQQPPSDHVVASLPPPPKPPSQPSPPPPPPFISSRGSSKYLDLPIHPPPSRSLGLDFFKSTFTYEELAIATNGFSESNLLGQSRLGSVHKDRESFMQRLRSLAEFTTGIWCLLSVIASPMRKDCLSVSMFLTTVSSFTSTARPLLNRASEQGEFEGLVDTKMNNEYDTEEMARMIACAAACLHHSACRRPRMSQRNILLSDLNEGMRPGHSTVCSSYGGSTDYDSSQYNDGMKKLRKALETQEYNTTDEYSNTSSDYGLYPSCSSSDGETTHRTKMSSALSPATTPPTYPPGKSTTTSPPPITPSSPLPPSPPRSSPSPPSVPPPSPTTRPTPPGSSPPPPDPSPPAPPPPPRSTLEALHLQAQDHRLILKIYIPLSLICLARKKKRRRRDYEADYYTPPPPPSAGAPNGGQQQQPPSDHVVASLPPPPKPPSQPSPPPPPPFISSRGSSKYLDLPIHPPPSRSLGLDFFKSTFTYEELAIATNGFSESNLLGQSRLGSVHKGVDLSMQTMTMLTGHDRCLTGHLSKESLRLAADLA</sequence>
<feature type="region of interest" description="Disordered" evidence="17">
    <location>
        <begin position="625"/>
        <end position="652"/>
    </location>
</feature>
<feature type="compositionally biased region" description="Pro residues" evidence="17">
    <location>
        <begin position="1664"/>
        <end position="1682"/>
    </location>
</feature>
<dbReference type="Gene3D" id="3.30.200.20">
    <property type="entry name" value="Phosphorylase Kinase, domain 1"/>
    <property type="match status" value="2"/>
</dbReference>
<reference evidence="20 21" key="1">
    <citation type="submission" date="2020-02" db="EMBL/GenBank/DDBJ databases">
        <authorList>
            <person name="Ma Q."/>
            <person name="Huang Y."/>
            <person name="Song X."/>
            <person name="Pei D."/>
        </authorList>
    </citation>
    <scope>NUCLEOTIDE SEQUENCE [LARGE SCALE GENOMIC DNA]</scope>
    <source>
        <strain evidence="20">Sxm20200214</strain>
        <tissue evidence="20">Leaf</tissue>
    </source>
</reference>
<dbReference type="GO" id="GO:0004674">
    <property type="term" value="F:protein serine/threonine kinase activity"/>
    <property type="evidence" value="ECO:0007669"/>
    <property type="project" value="UniProtKB-KW"/>
</dbReference>
<evidence type="ECO:0000256" key="18">
    <source>
        <dbReference type="SAM" id="Phobius"/>
    </source>
</evidence>
<dbReference type="PANTHER" id="PTHR47982:SF35">
    <property type="entry name" value="PROLINE-RICH RECEPTOR-LIKE PROTEIN KINASE PERK1-RELATED"/>
    <property type="match status" value="1"/>
</dbReference>
<dbReference type="InterPro" id="IPR017441">
    <property type="entry name" value="Protein_kinase_ATP_BS"/>
</dbReference>
<keyword evidence="6" id="KW-0808">Transferase</keyword>
<evidence type="ECO:0000256" key="1">
    <source>
        <dbReference type="ARBA" id="ARBA00004162"/>
    </source>
</evidence>
<feature type="region of interest" description="Disordered" evidence="17">
    <location>
        <begin position="786"/>
        <end position="847"/>
    </location>
</feature>
<keyword evidence="11 18" id="KW-1133">Transmembrane helix</keyword>
<feature type="region of interest" description="Disordered" evidence="17">
    <location>
        <begin position="1211"/>
        <end position="1277"/>
    </location>
</feature>
<evidence type="ECO:0000256" key="13">
    <source>
        <dbReference type="ARBA" id="ARBA00023180"/>
    </source>
</evidence>
<evidence type="ECO:0000256" key="9">
    <source>
        <dbReference type="ARBA" id="ARBA00022777"/>
    </source>
</evidence>
<evidence type="ECO:0000256" key="11">
    <source>
        <dbReference type="ARBA" id="ARBA00022989"/>
    </source>
</evidence>
<feature type="region of interest" description="Disordered" evidence="17">
    <location>
        <begin position="1484"/>
        <end position="1594"/>
    </location>
</feature>
<feature type="region of interest" description="Disordered" evidence="17">
    <location>
        <begin position="1120"/>
        <end position="1183"/>
    </location>
</feature>
<keyword evidence="9" id="KW-0418">Kinase</keyword>
<evidence type="ECO:0000256" key="16">
    <source>
        <dbReference type="PROSITE-ProRule" id="PRU10141"/>
    </source>
</evidence>
<feature type="domain" description="Protein kinase" evidence="19">
    <location>
        <begin position="300"/>
        <end position="579"/>
    </location>
</feature>
<dbReference type="InterPro" id="IPR047117">
    <property type="entry name" value="PERK1-13-like"/>
</dbReference>
<evidence type="ECO:0000313" key="20">
    <source>
        <dbReference type="EMBL" id="KAG2321363.1"/>
    </source>
</evidence>
<keyword evidence="8 16" id="KW-0547">Nucleotide-binding</keyword>
<comment type="catalytic activity">
    <reaction evidence="15">
        <text>L-seryl-[protein] + ATP = O-phospho-L-seryl-[protein] + ADP + H(+)</text>
        <dbReference type="Rhea" id="RHEA:17989"/>
        <dbReference type="Rhea" id="RHEA-COMP:9863"/>
        <dbReference type="Rhea" id="RHEA-COMP:11604"/>
        <dbReference type="ChEBI" id="CHEBI:15378"/>
        <dbReference type="ChEBI" id="CHEBI:29999"/>
        <dbReference type="ChEBI" id="CHEBI:30616"/>
        <dbReference type="ChEBI" id="CHEBI:83421"/>
        <dbReference type="ChEBI" id="CHEBI:456216"/>
        <dbReference type="EC" id="2.7.11.1"/>
    </reaction>
</comment>
<evidence type="ECO:0000256" key="14">
    <source>
        <dbReference type="ARBA" id="ARBA00047899"/>
    </source>
</evidence>
<evidence type="ECO:0000256" key="12">
    <source>
        <dbReference type="ARBA" id="ARBA00023136"/>
    </source>
</evidence>
<keyword evidence="3" id="KW-1003">Cell membrane</keyword>
<evidence type="ECO:0000256" key="15">
    <source>
        <dbReference type="ARBA" id="ARBA00048679"/>
    </source>
</evidence>
<dbReference type="PROSITE" id="PS00107">
    <property type="entry name" value="PROTEIN_KINASE_ATP"/>
    <property type="match status" value="1"/>
</dbReference>
<feature type="compositionally biased region" description="Low complexity" evidence="17">
    <location>
        <begin position="1233"/>
        <end position="1245"/>
    </location>
</feature>
<dbReference type="InterPro" id="IPR000719">
    <property type="entry name" value="Prot_kinase_dom"/>
</dbReference>
<evidence type="ECO:0000256" key="6">
    <source>
        <dbReference type="ARBA" id="ARBA00022679"/>
    </source>
</evidence>
<evidence type="ECO:0000256" key="5">
    <source>
        <dbReference type="ARBA" id="ARBA00022553"/>
    </source>
</evidence>
<evidence type="ECO:0000256" key="4">
    <source>
        <dbReference type="ARBA" id="ARBA00022527"/>
    </source>
</evidence>
<feature type="binding site" evidence="16">
    <location>
        <position position="328"/>
    </location>
    <ligand>
        <name>ATP</name>
        <dbReference type="ChEBI" id="CHEBI:30616"/>
    </ligand>
</feature>
<feature type="compositionally biased region" description="Low complexity" evidence="17">
    <location>
        <begin position="1645"/>
        <end position="1657"/>
    </location>
</feature>
<name>A0A8X7W032_BRACI</name>
<evidence type="ECO:0000256" key="7">
    <source>
        <dbReference type="ARBA" id="ARBA00022692"/>
    </source>
</evidence>
<dbReference type="Gene3D" id="1.10.510.10">
    <property type="entry name" value="Transferase(Phosphotransferase) domain 1"/>
    <property type="match status" value="2"/>
</dbReference>
<feature type="compositionally biased region" description="Pro residues" evidence="17">
    <location>
        <begin position="104"/>
        <end position="132"/>
    </location>
</feature>
<evidence type="ECO:0000259" key="19">
    <source>
        <dbReference type="PROSITE" id="PS50011"/>
    </source>
</evidence>
<dbReference type="GO" id="GO:0005524">
    <property type="term" value="F:ATP binding"/>
    <property type="evidence" value="ECO:0007669"/>
    <property type="project" value="UniProtKB-UniRule"/>
</dbReference>
<feature type="compositionally biased region" description="Pro residues" evidence="17">
    <location>
        <begin position="201"/>
        <end position="212"/>
    </location>
</feature>
<feature type="compositionally biased region" description="Pro residues" evidence="17">
    <location>
        <begin position="1252"/>
        <end position="1270"/>
    </location>
</feature>
<keyword evidence="7 18" id="KW-0812">Transmembrane</keyword>
<keyword evidence="13" id="KW-0325">Glycoprotein</keyword>
<dbReference type="InterPro" id="IPR008271">
    <property type="entry name" value="Ser/Thr_kinase_AS"/>
</dbReference>
<evidence type="ECO:0000256" key="17">
    <source>
        <dbReference type="SAM" id="MobiDB-lite"/>
    </source>
</evidence>
<feature type="compositionally biased region" description="Polar residues" evidence="17">
    <location>
        <begin position="625"/>
        <end position="648"/>
    </location>
</feature>
<feature type="compositionally biased region" description="Polar residues" evidence="17">
    <location>
        <begin position="1484"/>
        <end position="1507"/>
    </location>
</feature>
<feature type="compositionally biased region" description="Pro residues" evidence="17">
    <location>
        <begin position="235"/>
        <end position="258"/>
    </location>
</feature>
<feature type="region of interest" description="Disordered" evidence="17">
    <location>
        <begin position="199"/>
        <end position="270"/>
    </location>
</feature>
<accession>A0A8X7W032</accession>
<evidence type="ECO:0000313" key="21">
    <source>
        <dbReference type="Proteomes" id="UP000886595"/>
    </source>
</evidence>
<gene>
    <name evidence="20" type="ORF">Bca52824_014576</name>
</gene>
<keyword evidence="21" id="KW-1185">Reference proteome</keyword>
<dbReference type="EMBL" id="JAAMPC010000003">
    <property type="protein sequence ID" value="KAG2321363.1"/>
    <property type="molecule type" value="Genomic_DNA"/>
</dbReference>